<gene>
    <name evidence="1" type="ORF">POCTA_138.1.T1110072</name>
</gene>
<evidence type="ECO:0000313" key="2">
    <source>
        <dbReference type="Proteomes" id="UP000683925"/>
    </source>
</evidence>
<dbReference type="AlphaFoldDB" id="A0A8S1X6B4"/>
<keyword evidence="2" id="KW-1185">Reference proteome</keyword>
<comment type="caution">
    <text evidence="1">The sequence shown here is derived from an EMBL/GenBank/DDBJ whole genome shotgun (WGS) entry which is preliminary data.</text>
</comment>
<dbReference type="EMBL" id="CAJJDP010000111">
    <property type="protein sequence ID" value="CAD8196229.1"/>
    <property type="molecule type" value="Genomic_DNA"/>
</dbReference>
<reference evidence="1" key="1">
    <citation type="submission" date="2021-01" db="EMBL/GenBank/DDBJ databases">
        <authorList>
            <consortium name="Genoscope - CEA"/>
            <person name="William W."/>
        </authorList>
    </citation>
    <scope>NUCLEOTIDE SEQUENCE</scope>
</reference>
<accession>A0A8S1X6B4</accession>
<sequence length="61" mass="7455">MLISRNFIFFSDINYEKKTSDLNYSQLMRRDVMLNLGYIHIQQIGDYENKEIMFRFICPHC</sequence>
<evidence type="ECO:0000313" key="1">
    <source>
        <dbReference type="EMBL" id="CAD8196229.1"/>
    </source>
</evidence>
<dbReference type="Proteomes" id="UP000683925">
    <property type="component" value="Unassembled WGS sequence"/>
</dbReference>
<name>A0A8S1X6B4_PAROT</name>
<organism evidence="1 2">
    <name type="scientific">Paramecium octaurelia</name>
    <dbReference type="NCBI Taxonomy" id="43137"/>
    <lineage>
        <taxon>Eukaryota</taxon>
        <taxon>Sar</taxon>
        <taxon>Alveolata</taxon>
        <taxon>Ciliophora</taxon>
        <taxon>Intramacronucleata</taxon>
        <taxon>Oligohymenophorea</taxon>
        <taxon>Peniculida</taxon>
        <taxon>Parameciidae</taxon>
        <taxon>Paramecium</taxon>
    </lineage>
</organism>
<proteinExistence type="predicted"/>
<protein>
    <submittedName>
        <fullName evidence="1">Uncharacterized protein</fullName>
    </submittedName>
</protein>